<feature type="compositionally biased region" description="Polar residues" evidence="1">
    <location>
        <begin position="144"/>
        <end position="156"/>
    </location>
</feature>
<dbReference type="AlphaFoldDB" id="A0A382CA78"/>
<feature type="region of interest" description="Disordered" evidence="1">
    <location>
        <begin position="118"/>
        <end position="156"/>
    </location>
</feature>
<feature type="non-terminal residue" evidence="3">
    <location>
        <position position="1"/>
    </location>
</feature>
<sequence length="204" mass="22758">VANHFFEKDPSNKSTYHPTVSARGPWDPNSLHGRVISGLIAYEVETNYSDASELKNFQVTRLTVDLFRPPPMSPLFTVGEVIRSGRRIKVIDVHISTDFPDRGLTEIARGRVVMLRRSENSPGSIWSPPPWNLKPPNEDHPPLNDTSSDSGSNLPMWQTVEAGQNSGGQYSSSVDNPELPVRKLAWIRETHNFISGERTSPLVC</sequence>
<feature type="compositionally biased region" description="Basic and acidic residues" evidence="1">
    <location>
        <begin position="1"/>
        <end position="11"/>
    </location>
</feature>
<evidence type="ECO:0000259" key="2">
    <source>
        <dbReference type="Pfam" id="PF13622"/>
    </source>
</evidence>
<dbReference type="InterPro" id="IPR049449">
    <property type="entry name" value="TesB_ACOT8-like_N"/>
</dbReference>
<organism evidence="3">
    <name type="scientific">marine metagenome</name>
    <dbReference type="NCBI Taxonomy" id="408172"/>
    <lineage>
        <taxon>unclassified sequences</taxon>
        <taxon>metagenomes</taxon>
        <taxon>ecological metagenomes</taxon>
    </lineage>
</organism>
<protein>
    <recommendedName>
        <fullName evidence="2">Acyl-CoA thioesterase-like N-terminal HotDog domain-containing protein</fullName>
    </recommendedName>
</protein>
<feature type="non-terminal residue" evidence="3">
    <location>
        <position position="204"/>
    </location>
</feature>
<dbReference type="EMBL" id="UINC01033472">
    <property type="protein sequence ID" value="SVB22814.1"/>
    <property type="molecule type" value="Genomic_DNA"/>
</dbReference>
<feature type="region of interest" description="Disordered" evidence="1">
    <location>
        <begin position="1"/>
        <end position="21"/>
    </location>
</feature>
<evidence type="ECO:0000256" key="1">
    <source>
        <dbReference type="SAM" id="MobiDB-lite"/>
    </source>
</evidence>
<evidence type="ECO:0000313" key="3">
    <source>
        <dbReference type="EMBL" id="SVB22814.1"/>
    </source>
</evidence>
<accession>A0A382CA78</accession>
<feature type="domain" description="Acyl-CoA thioesterase-like N-terminal HotDog" evidence="2">
    <location>
        <begin position="23"/>
        <end position="112"/>
    </location>
</feature>
<proteinExistence type="predicted"/>
<reference evidence="3" key="1">
    <citation type="submission" date="2018-05" db="EMBL/GenBank/DDBJ databases">
        <authorList>
            <person name="Lanie J.A."/>
            <person name="Ng W.-L."/>
            <person name="Kazmierczak K.M."/>
            <person name="Andrzejewski T.M."/>
            <person name="Davidsen T.M."/>
            <person name="Wayne K.J."/>
            <person name="Tettelin H."/>
            <person name="Glass J.I."/>
            <person name="Rusch D."/>
            <person name="Podicherti R."/>
            <person name="Tsui H.-C.T."/>
            <person name="Winkler M.E."/>
        </authorList>
    </citation>
    <scope>NUCLEOTIDE SEQUENCE</scope>
</reference>
<dbReference type="Pfam" id="PF13622">
    <property type="entry name" value="4HBT_3"/>
    <property type="match status" value="1"/>
</dbReference>
<name>A0A382CA78_9ZZZZ</name>
<gene>
    <name evidence="3" type="ORF">METZ01_LOCUS175668</name>
</gene>